<evidence type="ECO:0000256" key="1">
    <source>
        <dbReference type="SAM" id="SignalP"/>
    </source>
</evidence>
<accession>A0A4V1WSK0</accession>
<reference evidence="3" key="1">
    <citation type="journal article" date="2019" name="bioRxiv">
        <title>Genomics, evolutionary history and diagnostics of the Alternaria alternata species group including apple and Asian pear pathotypes.</title>
        <authorList>
            <person name="Armitage A.D."/>
            <person name="Cockerton H.M."/>
            <person name="Sreenivasaprasad S."/>
            <person name="Woodhall J.W."/>
            <person name="Lane C.R."/>
            <person name="Harrison R.J."/>
            <person name="Clarkson J.P."/>
        </authorList>
    </citation>
    <scope>NUCLEOTIDE SEQUENCE [LARGE SCALE GENOMIC DNA]</scope>
    <source>
        <strain evidence="3">FERA 1177</strain>
    </source>
</reference>
<feature type="signal peptide" evidence="1">
    <location>
        <begin position="1"/>
        <end position="16"/>
    </location>
</feature>
<feature type="chain" id="PRO_5021012309" evidence="1">
    <location>
        <begin position="17"/>
        <end position="94"/>
    </location>
</feature>
<keyword evidence="1" id="KW-0732">Signal</keyword>
<evidence type="ECO:0000313" key="3">
    <source>
        <dbReference type="Proteomes" id="UP000291422"/>
    </source>
</evidence>
<evidence type="ECO:0000313" key="2">
    <source>
        <dbReference type="EMBL" id="RYN79805.1"/>
    </source>
</evidence>
<comment type="caution">
    <text evidence="2">The sequence shown here is derived from an EMBL/GenBank/DDBJ whole genome shotgun (WGS) entry which is preliminary data.</text>
</comment>
<dbReference type="AlphaFoldDB" id="A0A4V1WSK0"/>
<dbReference type="Proteomes" id="UP000291422">
    <property type="component" value="Unassembled WGS sequence"/>
</dbReference>
<gene>
    <name evidence="2" type="ORF">AA0117_g3529</name>
</gene>
<protein>
    <submittedName>
        <fullName evidence="2">Uncharacterized protein</fullName>
    </submittedName>
</protein>
<name>A0A4V1WSK0_ALTAL</name>
<proteinExistence type="predicted"/>
<organism evidence="2 3">
    <name type="scientific">Alternaria alternata</name>
    <name type="common">Alternaria rot fungus</name>
    <name type="synonym">Torula alternata</name>
    <dbReference type="NCBI Taxonomy" id="5599"/>
    <lineage>
        <taxon>Eukaryota</taxon>
        <taxon>Fungi</taxon>
        <taxon>Dikarya</taxon>
        <taxon>Ascomycota</taxon>
        <taxon>Pezizomycotina</taxon>
        <taxon>Dothideomycetes</taxon>
        <taxon>Pleosporomycetidae</taxon>
        <taxon>Pleosporales</taxon>
        <taxon>Pleosporineae</taxon>
        <taxon>Pleosporaceae</taxon>
        <taxon>Alternaria</taxon>
        <taxon>Alternaria sect. Alternaria</taxon>
        <taxon>Alternaria alternata complex</taxon>
    </lineage>
</organism>
<dbReference type="EMBL" id="PDXD01000005">
    <property type="protein sequence ID" value="RYN79805.1"/>
    <property type="molecule type" value="Genomic_DNA"/>
</dbReference>
<sequence>MKVAVIICTLLSLAAADVSVFSQTACGGDRTVQVTQAGTCYNIDKLSARGCSTPYVLRLHEQADCADPYVKQCIPSKCCGLGGTKIKSIKCTRP</sequence>